<gene>
    <name evidence="2" type="ORF">BpHYR1_008017</name>
</gene>
<keyword evidence="1" id="KW-0812">Transmembrane</keyword>
<feature type="transmembrane region" description="Helical" evidence="1">
    <location>
        <begin position="12"/>
        <end position="37"/>
    </location>
</feature>
<dbReference type="AlphaFoldDB" id="A0A3M7R490"/>
<name>A0A3M7R490_BRAPC</name>
<evidence type="ECO:0000313" key="2">
    <source>
        <dbReference type="EMBL" id="RNA18058.1"/>
    </source>
</evidence>
<reference evidence="2 3" key="1">
    <citation type="journal article" date="2018" name="Sci. Rep.">
        <title>Genomic signatures of local adaptation to the degree of environmental predictability in rotifers.</title>
        <authorList>
            <person name="Franch-Gras L."/>
            <person name="Hahn C."/>
            <person name="Garcia-Roger E.M."/>
            <person name="Carmona M.J."/>
            <person name="Serra M."/>
            <person name="Gomez A."/>
        </authorList>
    </citation>
    <scope>NUCLEOTIDE SEQUENCE [LARGE SCALE GENOMIC DNA]</scope>
    <source>
        <strain evidence="2">HYR1</strain>
    </source>
</reference>
<keyword evidence="3" id="KW-1185">Reference proteome</keyword>
<dbReference type="Proteomes" id="UP000276133">
    <property type="component" value="Unassembled WGS sequence"/>
</dbReference>
<proteinExistence type="predicted"/>
<protein>
    <submittedName>
        <fullName evidence="2">Uncharacterized protein</fullName>
    </submittedName>
</protein>
<keyword evidence="1" id="KW-0472">Membrane</keyword>
<organism evidence="2 3">
    <name type="scientific">Brachionus plicatilis</name>
    <name type="common">Marine rotifer</name>
    <name type="synonym">Brachionus muelleri</name>
    <dbReference type="NCBI Taxonomy" id="10195"/>
    <lineage>
        <taxon>Eukaryota</taxon>
        <taxon>Metazoa</taxon>
        <taxon>Spiralia</taxon>
        <taxon>Gnathifera</taxon>
        <taxon>Rotifera</taxon>
        <taxon>Eurotatoria</taxon>
        <taxon>Monogononta</taxon>
        <taxon>Pseudotrocha</taxon>
        <taxon>Ploima</taxon>
        <taxon>Brachionidae</taxon>
        <taxon>Brachionus</taxon>
    </lineage>
</organism>
<accession>A0A3M7R490</accession>
<sequence length="84" mass="9788">MNHYIRRSGSSIELSMALIFTSYYGLVKILINILTHFGFDGDSKTFIIGLLKKYSKTINSTINLTYLVRWMGLFKLFKKILFKN</sequence>
<comment type="caution">
    <text evidence="2">The sequence shown here is derived from an EMBL/GenBank/DDBJ whole genome shotgun (WGS) entry which is preliminary data.</text>
</comment>
<evidence type="ECO:0000256" key="1">
    <source>
        <dbReference type="SAM" id="Phobius"/>
    </source>
</evidence>
<keyword evidence="1" id="KW-1133">Transmembrane helix</keyword>
<dbReference type="EMBL" id="REGN01004317">
    <property type="protein sequence ID" value="RNA18058.1"/>
    <property type="molecule type" value="Genomic_DNA"/>
</dbReference>
<evidence type="ECO:0000313" key="3">
    <source>
        <dbReference type="Proteomes" id="UP000276133"/>
    </source>
</evidence>